<dbReference type="Pfam" id="PF10944">
    <property type="entry name" value="DUF2630"/>
    <property type="match status" value="1"/>
</dbReference>
<feature type="region of interest" description="Disordered" evidence="1">
    <location>
        <begin position="63"/>
        <end position="84"/>
    </location>
</feature>
<keyword evidence="3" id="KW-1185">Reference proteome</keyword>
<gene>
    <name evidence="2" type="ORF">MPLG2_3232</name>
</gene>
<dbReference type="AlphaFoldDB" id="A0A2N9JKZ6"/>
<evidence type="ECO:0008006" key="4">
    <source>
        <dbReference type="Google" id="ProtNLM"/>
    </source>
</evidence>
<evidence type="ECO:0000313" key="3">
    <source>
        <dbReference type="Proteomes" id="UP000238164"/>
    </source>
</evidence>
<dbReference type="InterPro" id="IPR020311">
    <property type="entry name" value="Uncharacterised_Rv0898c"/>
</dbReference>
<dbReference type="KEGG" id="mgg:MPLG2_3232"/>
<protein>
    <recommendedName>
        <fullName evidence="4">DUF2630 domain-containing protein</fullName>
    </recommendedName>
</protein>
<name>A0A2N9JKZ6_9ACTN</name>
<proteinExistence type="predicted"/>
<accession>A0A2N9JKZ6</accession>
<organism evidence="2 3">
    <name type="scientific">Micropruina glycogenica</name>
    <dbReference type="NCBI Taxonomy" id="75385"/>
    <lineage>
        <taxon>Bacteria</taxon>
        <taxon>Bacillati</taxon>
        <taxon>Actinomycetota</taxon>
        <taxon>Actinomycetes</taxon>
        <taxon>Propionibacteriales</taxon>
        <taxon>Nocardioidaceae</taxon>
        <taxon>Micropruina</taxon>
    </lineage>
</organism>
<dbReference type="EMBL" id="LT985188">
    <property type="protein sequence ID" value="SPD88262.1"/>
    <property type="molecule type" value="Genomic_DNA"/>
</dbReference>
<dbReference type="Proteomes" id="UP000238164">
    <property type="component" value="Chromosome 1"/>
</dbReference>
<sequence>MTDSTDHDIHQQINELVDTEHKLRAQLASGEVSIEDEQAKLDEVSARLDQLWDLLRQREALREAGENPDGAELRSENTVERYKG</sequence>
<evidence type="ECO:0000313" key="2">
    <source>
        <dbReference type="EMBL" id="SPD88262.1"/>
    </source>
</evidence>
<reference evidence="2 3" key="1">
    <citation type="submission" date="2018-02" db="EMBL/GenBank/DDBJ databases">
        <authorList>
            <person name="Cohen D.B."/>
            <person name="Kent A.D."/>
        </authorList>
    </citation>
    <scope>NUCLEOTIDE SEQUENCE [LARGE SCALE GENOMIC DNA]</scope>
    <source>
        <strain evidence="2">1</strain>
    </source>
</reference>
<evidence type="ECO:0000256" key="1">
    <source>
        <dbReference type="SAM" id="MobiDB-lite"/>
    </source>
</evidence>
<dbReference type="OrthoDB" id="7376174at2"/>
<dbReference type="RefSeq" id="WP_105186811.1">
    <property type="nucleotide sequence ID" value="NZ_BAAAGO010000044.1"/>
</dbReference>